<reference evidence="2" key="1">
    <citation type="journal article" date="2019" name="Int. J. Syst. Evol. Microbiol.">
        <title>The Global Catalogue of Microorganisms (GCM) 10K type strain sequencing project: providing services to taxonomists for standard genome sequencing and annotation.</title>
        <authorList>
            <consortium name="The Broad Institute Genomics Platform"/>
            <consortium name="The Broad Institute Genome Sequencing Center for Infectious Disease"/>
            <person name="Wu L."/>
            <person name="Ma J."/>
        </authorList>
    </citation>
    <scope>NUCLEOTIDE SEQUENCE [LARGE SCALE GENOMIC DNA]</scope>
    <source>
        <strain evidence="2">JCM 17809</strain>
    </source>
</reference>
<dbReference type="Proteomes" id="UP001500945">
    <property type="component" value="Unassembled WGS sequence"/>
</dbReference>
<evidence type="ECO:0000313" key="1">
    <source>
        <dbReference type="EMBL" id="GAA4401932.1"/>
    </source>
</evidence>
<proteinExistence type="predicted"/>
<dbReference type="Gene3D" id="3.40.50.300">
    <property type="entry name" value="P-loop containing nucleotide triphosphate hydrolases"/>
    <property type="match status" value="1"/>
</dbReference>
<evidence type="ECO:0000313" key="2">
    <source>
        <dbReference type="Proteomes" id="UP001500945"/>
    </source>
</evidence>
<dbReference type="InterPro" id="IPR027417">
    <property type="entry name" value="P-loop_NTPase"/>
</dbReference>
<dbReference type="SUPFAM" id="SSF52540">
    <property type="entry name" value="P-loop containing nucleoside triphosphate hydrolases"/>
    <property type="match status" value="1"/>
</dbReference>
<keyword evidence="2" id="KW-1185">Reference proteome</keyword>
<gene>
    <name evidence="1" type="ORF">GCM10023168_12010</name>
</gene>
<name>A0ABP8K8H5_9MICO</name>
<dbReference type="EMBL" id="BAABGM010000007">
    <property type="protein sequence ID" value="GAA4401932.1"/>
    <property type="molecule type" value="Genomic_DNA"/>
</dbReference>
<dbReference type="RefSeq" id="WP_345203462.1">
    <property type="nucleotide sequence ID" value="NZ_BAABGM010000007.1"/>
</dbReference>
<protein>
    <recommendedName>
        <fullName evidence="3">Helicase C-terminal domain-containing protein</fullName>
    </recommendedName>
</protein>
<comment type="caution">
    <text evidence="1">The sequence shown here is derived from an EMBL/GenBank/DDBJ whole genome shotgun (WGS) entry which is preliminary data.</text>
</comment>
<evidence type="ECO:0008006" key="3">
    <source>
        <dbReference type="Google" id="ProtNLM"/>
    </source>
</evidence>
<organism evidence="1 2">
    <name type="scientific">Fodinibacter luteus</name>
    <dbReference type="NCBI Taxonomy" id="552064"/>
    <lineage>
        <taxon>Bacteria</taxon>
        <taxon>Bacillati</taxon>
        <taxon>Actinomycetota</taxon>
        <taxon>Actinomycetes</taxon>
        <taxon>Micrococcales</taxon>
        <taxon>Intrasporangiaceae</taxon>
        <taxon>Fodinibacter (ex Wang et al. 2009)</taxon>
    </lineage>
</organism>
<accession>A0ABP8K8H5</accession>
<sequence length="332" mass="36971">MLADVALFSPGNIALRAIGRLVSEAESVEDVGLFEAAAVLANGLRSLFNRPDAIKIVERTDGTDRPYWRQVLAYCAAGNLESVLDEYLHHLLQDLRNGPVTGDVLSDLAWNAASALSLRTSSQRALNASDLNGSLSFVPRFALRYGGRRAAGEDARQPEVRQAFNSPFWPFVLASTSVGQEGVDFHWWCHAVFHWNTPANPVDFEQREGRVDRYRGHAIRKNIAARHGASVLARGDGGNPWNHLYEAARDYEGQYGGFTPCWVYPGPAKIERHVAPILLSSDAARYARIKKDVALYRLTFGQPRQEDLLELLRRRQDVNPGTLRSLRIDLAP</sequence>